<evidence type="ECO:0000313" key="2">
    <source>
        <dbReference type="EMBL" id="SZX69776.1"/>
    </source>
</evidence>
<organism evidence="2 3">
    <name type="scientific">Tetradesmus obliquus</name>
    <name type="common">Green alga</name>
    <name type="synonym">Acutodesmus obliquus</name>
    <dbReference type="NCBI Taxonomy" id="3088"/>
    <lineage>
        <taxon>Eukaryota</taxon>
        <taxon>Viridiplantae</taxon>
        <taxon>Chlorophyta</taxon>
        <taxon>core chlorophytes</taxon>
        <taxon>Chlorophyceae</taxon>
        <taxon>CS clade</taxon>
        <taxon>Sphaeropleales</taxon>
        <taxon>Scenedesmaceae</taxon>
        <taxon>Tetradesmus</taxon>
    </lineage>
</organism>
<gene>
    <name evidence="2" type="ORF">BQ4739_LOCUS10052</name>
</gene>
<evidence type="ECO:0000256" key="1">
    <source>
        <dbReference type="SAM" id="MobiDB-lite"/>
    </source>
</evidence>
<dbReference type="AlphaFoldDB" id="A0A383VZE3"/>
<proteinExistence type="predicted"/>
<name>A0A383VZE3_TETOB</name>
<protein>
    <submittedName>
        <fullName evidence="2">Uncharacterized protein</fullName>
    </submittedName>
</protein>
<accession>A0A383VZE3</accession>
<keyword evidence="3" id="KW-1185">Reference proteome</keyword>
<dbReference type="Proteomes" id="UP000256970">
    <property type="component" value="Unassembled WGS sequence"/>
</dbReference>
<evidence type="ECO:0000313" key="3">
    <source>
        <dbReference type="Proteomes" id="UP000256970"/>
    </source>
</evidence>
<reference evidence="2 3" key="1">
    <citation type="submission" date="2016-10" db="EMBL/GenBank/DDBJ databases">
        <authorList>
            <person name="Cai Z."/>
        </authorList>
    </citation>
    <scope>NUCLEOTIDE SEQUENCE [LARGE SCALE GENOMIC DNA]</scope>
</reference>
<feature type="region of interest" description="Disordered" evidence="1">
    <location>
        <begin position="69"/>
        <end position="94"/>
    </location>
</feature>
<sequence length="94" mass="10427">MDSLAVIDRDRCSSSCKACKAGSQQQQFCDRFQIRGPTQIVQHSTTYSFTPLETQRTLSKHPRCWFPGIHSQHATSQPRSSAPMGTASRTAAAR</sequence>
<dbReference type="EMBL" id="FNXT01000954">
    <property type="protein sequence ID" value="SZX69776.1"/>
    <property type="molecule type" value="Genomic_DNA"/>
</dbReference>